<dbReference type="Proteomes" id="UP000187735">
    <property type="component" value="Chromosome"/>
</dbReference>
<dbReference type="RefSeq" id="WP_077023373.1">
    <property type="nucleotide sequence ID" value="NZ_CP017641.1"/>
</dbReference>
<keyword evidence="2" id="KW-1185">Reference proteome</keyword>
<protein>
    <submittedName>
        <fullName evidence="1">Uncharacterized protein</fullName>
    </submittedName>
</protein>
<reference evidence="1 2" key="1">
    <citation type="journal article" date="2016" name="Front. Microbiol.">
        <title>Fuerstia marisgermanicae gen. nov., sp. nov., an Unusual Member of the Phylum Planctomycetes from the German Wadden Sea.</title>
        <authorList>
            <person name="Kohn T."/>
            <person name="Heuer A."/>
            <person name="Jogler M."/>
            <person name="Vollmers J."/>
            <person name="Boedeker C."/>
            <person name="Bunk B."/>
            <person name="Rast P."/>
            <person name="Borchert D."/>
            <person name="Glockner I."/>
            <person name="Freese H.M."/>
            <person name="Klenk H.P."/>
            <person name="Overmann J."/>
            <person name="Kaster A.K."/>
            <person name="Rohde M."/>
            <person name="Wiegand S."/>
            <person name="Jogler C."/>
        </authorList>
    </citation>
    <scope>NUCLEOTIDE SEQUENCE [LARGE SCALE GENOMIC DNA]</scope>
    <source>
        <strain evidence="1 2">NH11</strain>
    </source>
</reference>
<proteinExistence type="predicted"/>
<dbReference type="EMBL" id="CP017641">
    <property type="protein sequence ID" value="APZ91646.1"/>
    <property type="molecule type" value="Genomic_DNA"/>
</dbReference>
<dbReference type="AlphaFoldDB" id="A0A1P8WC72"/>
<dbReference type="OrthoDB" id="7977953at2"/>
<gene>
    <name evidence="1" type="ORF">Fuma_01237</name>
</gene>
<accession>A0A1P8WC72</accession>
<dbReference type="KEGG" id="fmr:Fuma_01237"/>
<name>A0A1P8WC72_9PLAN</name>
<dbReference type="STRING" id="1891926.Fuma_01237"/>
<evidence type="ECO:0000313" key="1">
    <source>
        <dbReference type="EMBL" id="APZ91646.1"/>
    </source>
</evidence>
<evidence type="ECO:0000313" key="2">
    <source>
        <dbReference type="Proteomes" id="UP000187735"/>
    </source>
</evidence>
<organism evidence="1 2">
    <name type="scientific">Fuerstiella marisgermanici</name>
    <dbReference type="NCBI Taxonomy" id="1891926"/>
    <lineage>
        <taxon>Bacteria</taxon>
        <taxon>Pseudomonadati</taxon>
        <taxon>Planctomycetota</taxon>
        <taxon>Planctomycetia</taxon>
        <taxon>Planctomycetales</taxon>
        <taxon>Planctomycetaceae</taxon>
        <taxon>Fuerstiella</taxon>
    </lineage>
</organism>
<sequence length="299" mass="34275">MSVPESGSFLDDRILSERIRPGDPYRNYCWWPYEPPATGEGKLRASSLLWLAIQQMPEAEWLAETIETIRAGLGDFRSVYGVKQIDGQWSLEMYLYDYERQDRIVSVKRLESACQGQLQFPDTVGENIPYFMFSFDLNAAVAAANGNVDTVHVYVGNPGSTVSSGISYGFKNDPDATELENFYFFFDAQDREQIVDKVQCSAFLNEPNTLVETLLRRELMECQTVCLANKRTSNTVYFSGVNVRQLKFFLRWQNYPDVFQTFVAEHESDLDHLLYDVGVDYQIRSNEVHFVKSGIYGIV</sequence>